<dbReference type="OrthoDB" id="2057711at2"/>
<evidence type="ECO:0000313" key="4">
    <source>
        <dbReference type="EMBL" id="SDX90844.1"/>
    </source>
</evidence>
<keyword evidence="3" id="KW-0472">Membrane</keyword>
<name>A0A1H3FL29_9FIRM</name>
<protein>
    <recommendedName>
        <fullName evidence="6">Type VII secretion protein EsaA, N-terminal domain-containing protein</fullName>
    </recommendedName>
</protein>
<dbReference type="RefSeq" id="WP_074715379.1">
    <property type="nucleotide sequence ID" value="NZ_FNPG01000005.1"/>
</dbReference>
<evidence type="ECO:0000256" key="2">
    <source>
        <dbReference type="SAM" id="MobiDB-lite"/>
    </source>
</evidence>
<feature type="transmembrane region" description="Helical" evidence="3">
    <location>
        <begin position="756"/>
        <end position="778"/>
    </location>
</feature>
<feature type="transmembrane region" description="Helical" evidence="3">
    <location>
        <begin position="7"/>
        <end position="25"/>
    </location>
</feature>
<dbReference type="Gene3D" id="3.40.1710.10">
    <property type="entry name" value="abc type-2 transporter like domain"/>
    <property type="match status" value="1"/>
</dbReference>
<sequence>MKKKTYAIYTVMLLFFVVAAGFIGYELGKSKGSIFAQNTNIKSSTKITSNGASRKNDGKRKTTDNSSIAVVNLDEGVKLNGKTVYYSQKISEFPTSDFYYTSLNEAQKGVSNGSVGAYIIIPAKFSSNVITLNQKPVASELDYKISKKLNSKKQLRALYNIVNFGNSVNNNLSYMYLESTLSEFHDAQDSAKTVLDNDSKDLEAINKISSNDLVTMVQIPEMKQVEGTPKQLDVSQCTTENNNTLKDINDNYQKIISDAQQKLENVQLQKNVLETTLKELSKEVENIPTSQGDNQDVLPIPGIPQSGDNNDGDLTAEAKSNLNKRLLELLKQSEEDRKDLQTKVDQLSSQVDSLEQNIIRQSEGGKLSAASVPSLVSSQSDVSDATTYKQLVSITYNANELSKPNNNIPKFNVEITQDAKKKQNVAVTQALMEKLIGYLGDDKLKEFATVCDGDNTFKESLSGTDYKNSYDFILSLRKQGTDMLWSNATIGYSGSTLSDLSNFAREQAKVESPDDQTKKDKTINPVLKNSLDQVKTITSQLKESSNNYFKLDINTLQSQIEQEVIDPLARKAQKTEKDYKVVSQKQQEAINKFSESLKDNQIVPQTMFDKVSISKLENTQNKLLDLLNESNQSYGDYISKIYETSMNNQQTVFDSLSKADEDSKQQIESGLAETKRIKNQDSQCNQKLMNGFIAKLPYTRLGSIENENVYQYMANPVTLEGNINEIDASRLSSAGGITEKKVGAKVNKTVPTPPKAAWYLLIILIVLLAIGIMTMTVINRSQQENEDWE</sequence>
<keyword evidence="3" id="KW-1133">Transmembrane helix</keyword>
<keyword evidence="3" id="KW-0812">Transmembrane</keyword>
<dbReference type="EMBL" id="FNPG01000005">
    <property type="protein sequence ID" value="SDX90844.1"/>
    <property type="molecule type" value="Genomic_DNA"/>
</dbReference>
<organism evidence="4 5">
    <name type="scientific">Lachnobacterium bovis DSM 14045</name>
    <dbReference type="NCBI Taxonomy" id="1122142"/>
    <lineage>
        <taxon>Bacteria</taxon>
        <taxon>Bacillati</taxon>
        <taxon>Bacillota</taxon>
        <taxon>Clostridia</taxon>
        <taxon>Lachnospirales</taxon>
        <taxon>Lachnospiraceae</taxon>
        <taxon>Lachnobacterium</taxon>
    </lineage>
</organism>
<gene>
    <name evidence="4" type="ORF">SAMN02910414_00248</name>
</gene>
<evidence type="ECO:0008006" key="6">
    <source>
        <dbReference type="Google" id="ProtNLM"/>
    </source>
</evidence>
<dbReference type="AlphaFoldDB" id="A0A1H3FL29"/>
<proteinExistence type="predicted"/>
<feature type="coiled-coil region" evidence="1">
    <location>
        <begin position="242"/>
        <end position="283"/>
    </location>
</feature>
<evidence type="ECO:0000256" key="3">
    <source>
        <dbReference type="SAM" id="Phobius"/>
    </source>
</evidence>
<feature type="coiled-coil region" evidence="1">
    <location>
        <begin position="316"/>
        <end position="357"/>
    </location>
</feature>
<reference evidence="4 5" key="1">
    <citation type="submission" date="2016-10" db="EMBL/GenBank/DDBJ databases">
        <authorList>
            <person name="de Groot N.N."/>
        </authorList>
    </citation>
    <scope>NUCLEOTIDE SEQUENCE [LARGE SCALE GENOMIC DNA]</scope>
    <source>
        <strain evidence="4 5">DSM 14045</strain>
    </source>
</reference>
<accession>A0A1H3FL29</accession>
<keyword evidence="5" id="KW-1185">Reference proteome</keyword>
<keyword evidence="1" id="KW-0175">Coiled coil</keyword>
<dbReference type="Proteomes" id="UP000183918">
    <property type="component" value="Unassembled WGS sequence"/>
</dbReference>
<evidence type="ECO:0000256" key="1">
    <source>
        <dbReference type="SAM" id="Coils"/>
    </source>
</evidence>
<evidence type="ECO:0000313" key="5">
    <source>
        <dbReference type="Proteomes" id="UP000183918"/>
    </source>
</evidence>
<feature type="region of interest" description="Disordered" evidence="2">
    <location>
        <begin position="286"/>
        <end position="315"/>
    </location>
</feature>